<dbReference type="InterPro" id="IPR016032">
    <property type="entry name" value="Sig_transdc_resp-reg_C-effctor"/>
</dbReference>
<dbReference type="PANTHER" id="PTHR44688">
    <property type="entry name" value="DNA-BINDING TRANSCRIPTIONAL ACTIVATOR DEVR_DOSR"/>
    <property type="match status" value="1"/>
</dbReference>
<dbReference type="Pfam" id="PF03472">
    <property type="entry name" value="Autoind_bind"/>
    <property type="match status" value="1"/>
</dbReference>
<dbReference type="AlphaFoldDB" id="A0A023WYF7"/>
<dbReference type="Gene3D" id="3.30.450.80">
    <property type="entry name" value="Transcription factor LuxR-like, autoinducer-binding domain"/>
    <property type="match status" value="1"/>
</dbReference>
<evidence type="ECO:0000256" key="1">
    <source>
        <dbReference type="ARBA" id="ARBA00023015"/>
    </source>
</evidence>
<keyword evidence="1" id="KW-0805">Transcription regulation</keyword>
<evidence type="ECO:0000256" key="3">
    <source>
        <dbReference type="ARBA" id="ARBA00023163"/>
    </source>
</evidence>
<dbReference type="Proteomes" id="UP000025238">
    <property type="component" value="Chromosome"/>
</dbReference>
<dbReference type="PATRIC" id="fig|316.97.peg.1967"/>
<dbReference type="EMBL" id="CP007509">
    <property type="protein sequence ID" value="AHY45093.1"/>
    <property type="molecule type" value="Genomic_DNA"/>
</dbReference>
<dbReference type="GO" id="GO:0003677">
    <property type="term" value="F:DNA binding"/>
    <property type="evidence" value="ECO:0007669"/>
    <property type="project" value="UniProtKB-KW"/>
</dbReference>
<dbReference type="CDD" id="cd06170">
    <property type="entry name" value="LuxR_C_like"/>
    <property type="match status" value="1"/>
</dbReference>
<proteinExistence type="predicted"/>
<dbReference type="GO" id="GO:0006355">
    <property type="term" value="P:regulation of DNA-templated transcription"/>
    <property type="evidence" value="ECO:0007669"/>
    <property type="project" value="InterPro"/>
</dbReference>
<dbReference type="PRINTS" id="PR00038">
    <property type="entry name" value="HTHLUXR"/>
</dbReference>
<dbReference type="PROSITE" id="PS50043">
    <property type="entry name" value="HTH_LUXR_2"/>
    <property type="match status" value="1"/>
</dbReference>
<feature type="domain" description="HTH luxR-type" evidence="4">
    <location>
        <begin position="173"/>
        <end position="238"/>
    </location>
</feature>
<keyword evidence="3" id="KW-0804">Transcription</keyword>
<name>A0A023WYF7_STUST</name>
<dbReference type="SUPFAM" id="SSF46894">
    <property type="entry name" value="C-terminal effector domain of the bipartite response regulators"/>
    <property type="match status" value="1"/>
</dbReference>
<dbReference type="Gene3D" id="1.10.10.10">
    <property type="entry name" value="Winged helix-like DNA-binding domain superfamily/Winged helix DNA-binding domain"/>
    <property type="match status" value="1"/>
</dbReference>
<dbReference type="SMART" id="SM00421">
    <property type="entry name" value="HTH_LUXR"/>
    <property type="match status" value="1"/>
</dbReference>
<dbReference type="Pfam" id="PF00196">
    <property type="entry name" value="GerE"/>
    <property type="match status" value="1"/>
</dbReference>
<accession>A0A023WYF7</accession>
<evidence type="ECO:0000313" key="5">
    <source>
        <dbReference type="EMBL" id="AHY45093.1"/>
    </source>
</evidence>
<dbReference type="KEGG" id="pstu:UIB01_09825"/>
<organism evidence="5 6">
    <name type="scientific">Stutzerimonas stutzeri</name>
    <name type="common">Pseudomonas stutzeri</name>
    <dbReference type="NCBI Taxonomy" id="316"/>
    <lineage>
        <taxon>Bacteria</taxon>
        <taxon>Pseudomonadati</taxon>
        <taxon>Pseudomonadota</taxon>
        <taxon>Gammaproteobacteria</taxon>
        <taxon>Pseudomonadales</taxon>
        <taxon>Pseudomonadaceae</taxon>
        <taxon>Stutzerimonas</taxon>
    </lineage>
</organism>
<dbReference type="SUPFAM" id="SSF75516">
    <property type="entry name" value="Pheromone-binding domain of LuxR-like quorum-sensing transcription factors"/>
    <property type="match status" value="1"/>
</dbReference>
<evidence type="ECO:0000313" key="6">
    <source>
        <dbReference type="Proteomes" id="UP000025238"/>
    </source>
</evidence>
<dbReference type="InterPro" id="IPR036693">
    <property type="entry name" value="TF_LuxR_autoind-bd_dom_sf"/>
</dbReference>
<dbReference type="PANTHER" id="PTHR44688:SF16">
    <property type="entry name" value="DNA-BINDING TRANSCRIPTIONAL ACTIVATOR DEVR_DOSR"/>
    <property type="match status" value="1"/>
</dbReference>
<keyword evidence="2" id="KW-0238">DNA-binding</keyword>
<gene>
    <name evidence="5" type="ORF">UIB01_09825</name>
</gene>
<dbReference type="InterPro" id="IPR000792">
    <property type="entry name" value="Tscrpt_reg_LuxR_C"/>
</dbReference>
<protein>
    <recommendedName>
        <fullName evidence="4">HTH luxR-type domain-containing protein</fullName>
    </recommendedName>
</protein>
<dbReference type="InterPro" id="IPR005143">
    <property type="entry name" value="TF_LuxR_autoind-bd_dom"/>
</dbReference>
<evidence type="ECO:0000256" key="2">
    <source>
        <dbReference type="ARBA" id="ARBA00023125"/>
    </source>
</evidence>
<dbReference type="InterPro" id="IPR036388">
    <property type="entry name" value="WH-like_DNA-bd_sf"/>
</dbReference>
<reference evidence="5 6" key="1">
    <citation type="submission" date="2014-03" db="EMBL/GenBank/DDBJ databases">
        <title>Complete genome sequence of Pseudomonas stutzeri 19SMN4.</title>
        <authorList>
            <person name="Brunet-Galmes I."/>
            <person name="Nogales B."/>
            <person name="Busquets A."/>
            <person name="Pena A."/>
            <person name="Gomila M."/>
            <person name="Garcia-Valdes E."/>
            <person name="Lalucat J."/>
            <person name="Bennasar A."/>
            <person name="Bosch R."/>
        </authorList>
    </citation>
    <scope>NUCLEOTIDE SEQUENCE [LARGE SCALE GENOMIC DNA]</scope>
    <source>
        <strain evidence="5 6">19SMN4</strain>
    </source>
</reference>
<evidence type="ECO:0000259" key="4">
    <source>
        <dbReference type="PROSITE" id="PS50043"/>
    </source>
</evidence>
<sequence length="240" mass="26525">MELELIRRALHELCEADSLDDLRVVLDRLFSGLGIAQYAFVRVDSIVLGASPLLVSNHHACWQQLYRTHGYQCVDPFVRYARSCPLPFLWRDVGPRTSCCSPDAAFLACARRHGIDVCRGASIPVHVRGEQLALLSISQAVDGGHGRDICIRDALLLSGVATTLHLRVGKLMAGCRPRSLTRRERECLLWASRGKGQEEIALILGLRPRTVRFHQENAMCKLCARNIAAAVAMATALGLF</sequence>